<dbReference type="Pfam" id="PF14223">
    <property type="entry name" value="Retrotran_gag_2"/>
    <property type="match status" value="1"/>
</dbReference>
<evidence type="ECO:0000256" key="1">
    <source>
        <dbReference type="SAM" id="MobiDB-lite"/>
    </source>
</evidence>
<dbReference type="EMBL" id="JACMSC010000004">
    <property type="protein sequence ID" value="KAG6524595.1"/>
    <property type="molecule type" value="Genomic_DNA"/>
</dbReference>
<organism evidence="2 3">
    <name type="scientific">Zingiber officinale</name>
    <name type="common">Ginger</name>
    <name type="synonym">Amomum zingiber</name>
    <dbReference type="NCBI Taxonomy" id="94328"/>
    <lineage>
        <taxon>Eukaryota</taxon>
        <taxon>Viridiplantae</taxon>
        <taxon>Streptophyta</taxon>
        <taxon>Embryophyta</taxon>
        <taxon>Tracheophyta</taxon>
        <taxon>Spermatophyta</taxon>
        <taxon>Magnoliopsida</taxon>
        <taxon>Liliopsida</taxon>
        <taxon>Zingiberales</taxon>
        <taxon>Zingiberaceae</taxon>
        <taxon>Zingiber</taxon>
    </lineage>
</organism>
<evidence type="ECO:0008006" key="4">
    <source>
        <dbReference type="Google" id="ProtNLM"/>
    </source>
</evidence>
<dbReference type="AlphaFoldDB" id="A0A8J5LPJ8"/>
<comment type="caution">
    <text evidence="2">The sequence shown here is derived from an EMBL/GenBank/DDBJ whole genome shotgun (WGS) entry which is preliminary data.</text>
</comment>
<evidence type="ECO:0000313" key="3">
    <source>
        <dbReference type="Proteomes" id="UP000734854"/>
    </source>
</evidence>
<sequence length="110" mass="12352">MLEGTILEDHLTVFKEIVSDLESMEVKYDEEDLDLILLCSLPTSYAIFRDTILYTRDSLTLDKVYDVLLSKEKMDKLVGGLEAKSESLVARGRPHERSSGGNSGLAEVRE</sequence>
<reference evidence="2 3" key="1">
    <citation type="submission" date="2020-08" db="EMBL/GenBank/DDBJ databases">
        <title>Plant Genome Project.</title>
        <authorList>
            <person name="Zhang R.-G."/>
        </authorList>
    </citation>
    <scope>NUCLEOTIDE SEQUENCE [LARGE SCALE GENOMIC DNA]</scope>
    <source>
        <tissue evidence="2">Rhizome</tissue>
    </source>
</reference>
<dbReference type="Proteomes" id="UP000734854">
    <property type="component" value="Unassembled WGS sequence"/>
</dbReference>
<feature type="region of interest" description="Disordered" evidence="1">
    <location>
        <begin position="88"/>
        <end position="110"/>
    </location>
</feature>
<accession>A0A8J5LPJ8</accession>
<proteinExistence type="predicted"/>
<keyword evidence="3" id="KW-1185">Reference proteome</keyword>
<name>A0A8J5LPJ8_ZINOF</name>
<protein>
    <recommendedName>
        <fullName evidence="4">Retrovirus-related Pol polyprotein from transposon TNT 1-94</fullName>
    </recommendedName>
</protein>
<evidence type="ECO:0000313" key="2">
    <source>
        <dbReference type="EMBL" id="KAG6524595.1"/>
    </source>
</evidence>
<gene>
    <name evidence="2" type="ORF">ZIOFF_014529</name>
</gene>